<evidence type="ECO:0000313" key="1">
    <source>
        <dbReference type="EMBL" id="CEM20411.1"/>
    </source>
</evidence>
<accession>A0A0G4FY96</accession>
<sequence length="458" mass="49510">MAASAAQTSTAAMRQQLLAKIQAYQTNQARVNNCTGRLTQMDAAAITSLTVANVSRQLANESARLAQLADSIDSAIALTTHTRTQAQRLHVTDIPAGPMSIVLAQSDFTSIARLKATARHFRNALRPIIRRIRLRKAIERAGVGGVVEFDDQLSHGDVMKAMWVVEEGGEDGWGEAAGALRLFEHLGYCQLPVTVGAGDLQTHATKADYSSLPRFCAQWLLVGRHVALRRPTGQQDGTLELFRHNNNEIRAIRNEPNFAIVINPPLPLPTRPLHPFSQHPFTHHAKPYDPPVRCRITWQPNVGWTTTVAANNGGVFSSASSMLKELMLVHRRAVVGGISQSAPVVVDRSVRGGHLDRMMTRPPHTPLDDCSDVVALELVGGGCGQSHVLTSSDDPFIAWIILAVPPGLNVRIIIYTTEVPAAGVANDAPFAQRFPLTAAKARPLLGPIAPIVLDGQAP</sequence>
<dbReference type="VEuPathDB" id="CryptoDB:Vbra_16455"/>
<organism evidence="1 2">
    <name type="scientific">Vitrella brassicaformis (strain CCMP3155)</name>
    <dbReference type="NCBI Taxonomy" id="1169540"/>
    <lineage>
        <taxon>Eukaryota</taxon>
        <taxon>Sar</taxon>
        <taxon>Alveolata</taxon>
        <taxon>Colpodellida</taxon>
        <taxon>Vitrellaceae</taxon>
        <taxon>Vitrella</taxon>
    </lineage>
</organism>
<keyword evidence="2" id="KW-1185">Reference proteome</keyword>
<proteinExistence type="predicted"/>
<protein>
    <submittedName>
        <fullName evidence="1">Uncharacterized protein</fullName>
    </submittedName>
</protein>
<reference evidence="1 2" key="1">
    <citation type="submission" date="2014-11" db="EMBL/GenBank/DDBJ databases">
        <authorList>
            <person name="Zhu J."/>
            <person name="Qi W."/>
            <person name="Song R."/>
        </authorList>
    </citation>
    <scope>NUCLEOTIDE SEQUENCE [LARGE SCALE GENOMIC DNA]</scope>
</reference>
<name>A0A0G4FY96_VITBC</name>
<dbReference type="AlphaFoldDB" id="A0A0G4FY96"/>
<dbReference type="EMBL" id="CDMY01000527">
    <property type="protein sequence ID" value="CEM20411.1"/>
    <property type="molecule type" value="Genomic_DNA"/>
</dbReference>
<evidence type="ECO:0000313" key="2">
    <source>
        <dbReference type="Proteomes" id="UP000041254"/>
    </source>
</evidence>
<gene>
    <name evidence="1" type="ORF">Vbra_16455</name>
</gene>
<dbReference type="InParanoid" id="A0A0G4FY96"/>
<dbReference type="PhylomeDB" id="A0A0G4FY96"/>
<dbReference type="Proteomes" id="UP000041254">
    <property type="component" value="Unassembled WGS sequence"/>
</dbReference>